<reference evidence="3" key="3">
    <citation type="submission" date="2025-09" db="UniProtKB">
        <authorList>
            <consortium name="Ensembl"/>
        </authorList>
    </citation>
    <scope>IDENTIFICATION</scope>
</reference>
<evidence type="ECO:0000313" key="3">
    <source>
        <dbReference type="Ensembl" id="ENSSFOP00015064978.1"/>
    </source>
</evidence>
<dbReference type="InterPro" id="IPR007110">
    <property type="entry name" value="Ig-like_dom"/>
</dbReference>
<accession>A0A8D0CGD2</accession>
<dbReference type="InterPro" id="IPR013783">
    <property type="entry name" value="Ig-like_fold"/>
</dbReference>
<organism evidence="3 4">
    <name type="scientific">Scleropages formosus</name>
    <name type="common">Asian bonytongue</name>
    <name type="synonym">Osteoglossum formosum</name>
    <dbReference type="NCBI Taxonomy" id="113540"/>
    <lineage>
        <taxon>Eukaryota</taxon>
        <taxon>Metazoa</taxon>
        <taxon>Chordata</taxon>
        <taxon>Craniata</taxon>
        <taxon>Vertebrata</taxon>
        <taxon>Euteleostomi</taxon>
        <taxon>Actinopterygii</taxon>
        <taxon>Neopterygii</taxon>
        <taxon>Teleostei</taxon>
        <taxon>Osteoglossocephala</taxon>
        <taxon>Osteoglossomorpha</taxon>
        <taxon>Osteoglossiformes</taxon>
        <taxon>Osteoglossidae</taxon>
        <taxon>Scleropages</taxon>
    </lineage>
</organism>
<protein>
    <recommendedName>
        <fullName evidence="2">Ig-like domain-containing protein</fullName>
    </recommendedName>
</protein>
<keyword evidence="4" id="KW-1185">Reference proteome</keyword>
<evidence type="ECO:0000313" key="4">
    <source>
        <dbReference type="Proteomes" id="UP000694397"/>
    </source>
</evidence>
<dbReference type="Pfam" id="PF13927">
    <property type="entry name" value="Ig_3"/>
    <property type="match status" value="1"/>
</dbReference>
<dbReference type="PANTHER" id="PTHR47387:SF1">
    <property type="entry name" value="NECTIN-2"/>
    <property type="match status" value="1"/>
</dbReference>
<proteinExistence type="predicted"/>
<dbReference type="AlphaFoldDB" id="A0A8D0CGD2"/>
<dbReference type="Gene3D" id="2.60.40.10">
    <property type="entry name" value="Immunoglobulins"/>
    <property type="match status" value="3"/>
</dbReference>
<dbReference type="SUPFAM" id="SSF48726">
    <property type="entry name" value="Immunoglobulin"/>
    <property type="match status" value="3"/>
</dbReference>
<dbReference type="PANTHER" id="PTHR47387">
    <property type="entry name" value="NECTIN-2"/>
    <property type="match status" value="1"/>
</dbReference>
<dbReference type="InterPro" id="IPR013162">
    <property type="entry name" value="CD80_C2-set"/>
</dbReference>
<dbReference type="OrthoDB" id="6413693at2759"/>
<name>A0A8D0CGD2_SCLFO</name>
<evidence type="ECO:0000259" key="2">
    <source>
        <dbReference type="PROSITE" id="PS50835"/>
    </source>
</evidence>
<sequence>SVQTGGDGASLKPVWMLPSRCRRSAGVEWFLKPPERRRVDVAQLAPGLGPAYLDSPLKGRVSFTEASLSDSSIIIADVKMSDECEYICSYLNLPSGLFVRIVTSLVVLAKPINTASPVTVAAGAAPVVVARCNSTNGKPAAQISWATGVDGNATVTETPGTGSTRTVTSELWLVPTAADNGRDVRCVVSHRAQEKPETIDMWLSIEYPPQVTIAVYDDEWYVGGGNARLVCQADGNPPPSAVTWTVPSDLMPGTVRVKENILTVPKVDRRMNATFVCEASNRLGVGRQRVTPVIRGEPYCHAHRARPWGSTRDTR</sequence>
<dbReference type="InterPro" id="IPR052659">
    <property type="entry name" value="Nectin/PVR"/>
</dbReference>
<dbReference type="InterPro" id="IPR036179">
    <property type="entry name" value="Ig-like_dom_sf"/>
</dbReference>
<dbReference type="PROSITE" id="PS50835">
    <property type="entry name" value="IG_LIKE"/>
    <property type="match status" value="2"/>
</dbReference>
<dbReference type="Ensembl" id="ENSSFOT00015049075.1">
    <property type="protein sequence ID" value="ENSSFOP00015064978.1"/>
    <property type="gene ID" value="ENSSFOG00015007612.2"/>
</dbReference>
<dbReference type="Proteomes" id="UP000694397">
    <property type="component" value="Chromosome 18"/>
</dbReference>
<evidence type="ECO:0000256" key="1">
    <source>
        <dbReference type="ARBA" id="ARBA00023157"/>
    </source>
</evidence>
<reference evidence="3 4" key="1">
    <citation type="submission" date="2019-04" db="EMBL/GenBank/DDBJ databases">
        <authorList>
            <consortium name="Wellcome Sanger Institute Data Sharing"/>
        </authorList>
    </citation>
    <scope>NUCLEOTIDE SEQUENCE [LARGE SCALE GENOMIC DNA]</scope>
</reference>
<feature type="domain" description="Ig-like" evidence="2">
    <location>
        <begin position="111"/>
        <end position="200"/>
    </location>
</feature>
<reference evidence="3" key="2">
    <citation type="submission" date="2025-08" db="UniProtKB">
        <authorList>
            <consortium name="Ensembl"/>
        </authorList>
    </citation>
    <scope>IDENTIFICATION</scope>
</reference>
<dbReference type="GeneTree" id="ENSGT00940000165364"/>
<dbReference type="Pfam" id="PF08205">
    <property type="entry name" value="C2-set_2"/>
    <property type="match status" value="1"/>
</dbReference>
<keyword evidence="1" id="KW-1015">Disulfide bond</keyword>
<feature type="domain" description="Ig-like" evidence="2">
    <location>
        <begin position="209"/>
        <end position="291"/>
    </location>
</feature>